<dbReference type="EMBL" id="JAHQIW010006296">
    <property type="protein sequence ID" value="KAJ1368755.1"/>
    <property type="molecule type" value="Genomic_DNA"/>
</dbReference>
<name>A0AAD5R377_PARTN</name>
<accession>A0AAD5R377</accession>
<evidence type="ECO:0000313" key="1">
    <source>
        <dbReference type="EMBL" id="KAJ1368755.1"/>
    </source>
</evidence>
<comment type="caution">
    <text evidence="1">The sequence shown here is derived from an EMBL/GenBank/DDBJ whole genome shotgun (WGS) entry which is preliminary data.</text>
</comment>
<reference evidence="1" key="1">
    <citation type="submission" date="2021-06" db="EMBL/GenBank/DDBJ databases">
        <title>Parelaphostrongylus tenuis whole genome reference sequence.</title>
        <authorList>
            <person name="Garwood T.J."/>
            <person name="Larsen P.A."/>
            <person name="Fountain-Jones N.M."/>
            <person name="Garbe J.R."/>
            <person name="Macchietto M.G."/>
            <person name="Kania S.A."/>
            <person name="Gerhold R.W."/>
            <person name="Richards J.E."/>
            <person name="Wolf T.M."/>
        </authorList>
    </citation>
    <scope>NUCLEOTIDE SEQUENCE</scope>
    <source>
        <strain evidence="1">MNPRO001-30</strain>
        <tissue evidence="1">Meninges</tissue>
    </source>
</reference>
<proteinExistence type="predicted"/>
<organism evidence="1 2">
    <name type="scientific">Parelaphostrongylus tenuis</name>
    <name type="common">Meningeal worm</name>
    <dbReference type="NCBI Taxonomy" id="148309"/>
    <lineage>
        <taxon>Eukaryota</taxon>
        <taxon>Metazoa</taxon>
        <taxon>Ecdysozoa</taxon>
        <taxon>Nematoda</taxon>
        <taxon>Chromadorea</taxon>
        <taxon>Rhabditida</taxon>
        <taxon>Rhabditina</taxon>
        <taxon>Rhabditomorpha</taxon>
        <taxon>Strongyloidea</taxon>
        <taxon>Metastrongylidae</taxon>
        <taxon>Parelaphostrongylus</taxon>
    </lineage>
</organism>
<keyword evidence="2" id="KW-1185">Reference proteome</keyword>
<sequence length="154" mass="17643">MEQYSMLDQSLKFQDIWGDVLCTKLLRQPDRVSEATATTDGILEAARTSSQLPIMSMGVRKAQCLEVPTFQYKYGLGLAAHSHFSQFLNEMLFDSSHRHEVGMIRKGQHSVRMQAVKDEEDTHQKQRTTWLWFANGRLQILHAITLELLQVHGA</sequence>
<dbReference type="Proteomes" id="UP001196413">
    <property type="component" value="Unassembled WGS sequence"/>
</dbReference>
<dbReference type="AlphaFoldDB" id="A0AAD5R377"/>
<gene>
    <name evidence="1" type="ORF">KIN20_030030</name>
</gene>
<protein>
    <submittedName>
        <fullName evidence="1">Uncharacterized protein</fullName>
    </submittedName>
</protein>
<evidence type="ECO:0000313" key="2">
    <source>
        <dbReference type="Proteomes" id="UP001196413"/>
    </source>
</evidence>